<feature type="transmembrane region" description="Helical" evidence="5">
    <location>
        <begin position="38"/>
        <end position="61"/>
    </location>
</feature>
<dbReference type="InterPro" id="IPR004090">
    <property type="entry name" value="Chemotax_Me-accpt_rcpt"/>
</dbReference>
<dbReference type="CDD" id="cd11386">
    <property type="entry name" value="MCP_signal"/>
    <property type="match status" value="1"/>
</dbReference>
<keyword evidence="1" id="KW-0145">Chemotaxis</keyword>
<dbReference type="PROSITE" id="PS50885">
    <property type="entry name" value="HAMP"/>
    <property type="match status" value="2"/>
</dbReference>
<evidence type="ECO:0000313" key="8">
    <source>
        <dbReference type="EMBL" id="CTQ32809.1"/>
    </source>
</evidence>
<dbReference type="PROSITE" id="PS50111">
    <property type="entry name" value="CHEMOTAXIS_TRANSDUC_2"/>
    <property type="match status" value="1"/>
</dbReference>
<feature type="domain" description="Methyl-accepting transducer" evidence="6">
    <location>
        <begin position="425"/>
        <end position="654"/>
    </location>
</feature>
<keyword evidence="4" id="KW-0175">Coiled coil</keyword>
<evidence type="ECO:0000256" key="3">
    <source>
        <dbReference type="PROSITE-ProRule" id="PRU00284"/>
    </source>
</evidence>
<dbReference type="Gene3D" id="6.10.340.10">
    <property type="match status" value="1"/>
</dbReference>
<keyword evidence="5" id="KW-0812">Transmembrane</keyword>
<name>A0A0M6XNZ2_9RHOB</name>
<evidence type="ECO:0000256" key="1">
    <source>
        <dbReference type="ARBA" id="ARBA00022500"/>
    </source>
</evidence>
<evidence type="ECO:0000256" key="5">
    <source>
        <dbReference type="SAM" id="Phobius"/>
    </source>
</evidence>
<dbReference type="RefSeq" id="WP_055682267.1">
    <property type="nucleotide sequence ID" value="NZ_CXPG01000015.1"/>
</dbReference>
<keyword evidence="8" id="KW-0675">Receptor</keyword>
<feature type="coiled-coil region" evidence="4">
    <location>
        <begin position="279"/>
        <end position="325"/>
    </location>
</feature>
<dbReference type="Proteomes" id="UP000048908">
    <property type="component" value="Unassembled WGS sequence"/>
</dbReference>
<organism evidence="8 9">
    <name type="scientific">Jannaschia rubra</name>
    <dbReference type="NCBI Taxonomy" id="282197"/>
    <lineage>
        <taxon>Bacteria</taxon>
        <taxon>Pseudomonadati</taxon>
        <taxon>Pseudomonadota</taxon>
        <taxon>Alphaproteobacteria</taxon>
        <taxon>Rhodobacterales</taxon>
        <taxon>Roseobacteraceae</taxon>
        <taxon>Jannaschia</taxon>
    </lineage>
</organism>
<dbReference type="InterPro" id="IPR003660">
    <property type="entry name" value="HAMP_dom"/>
</dbReference>
<dbReference type="SMART" id="SM00304">
    <property type="entry name" value="HAMP"/>
    <property type="match status" value="3"/>
</dbReference>
<dbReference type="GO" id="GO:0006935">
    <property type="term" value="P:chemotaxis"/>
    <property type="evidence" value="ECO:0007669"/>
    <property type="project" value="UniProtKB-KW"/>
</dbReference>
<evidence type="ECO:0000256" key="2">
    <source>
        <dbReference type="ARBA" id="ARBA00029447"/>
    </source>
</evidence>
<dbReference type="PANTHER" id="PTHR43531">
    <property type="entry name" value="PROTEIN ICFG"/>
    <property type="match status" value="1"/>
</dbReference>
<reference evidence="8 9" key="1">
    <citation type="submission" date="2015-07" db="EMBL/GenBank/DDBJ databases">
        <authorList>
            <person name="Noorani M."/>
        </authorList>
    </citation>
    <scope>NUCLEOTIDE SEQUENCE [LARGE SCALE GENOMIC DNA]</scope>
    <source>
        <strain evidence="8 9">CECT 5088</strain>
    </source>
</reference>
<dbReference type="SUPFAM" id="SSF58104">
    <property type="entry name" value="Methyl-accepting chemotaxis protein (MCP) signaling domain"/>
    <property type="match status" value="1"/>
</dbReference>
<accession>A0A0M6XNZ2</accession>
<keyword evidence="5" id="KW-0472">Membrane</keyword>
<dbReference type="PRINTS" id="PR00260">
    <property type="entry name" value="CHEMTRNSDUCR"/>
</dbReference>
<evidence type="ECO:0000259" key="7">
    <source>
        <dbReference type="PROSITE" id="PS50885"/>
    </source>
</evidence>
<dbReference type="Gene3D" id="1.10.287.950">
    <property type="entry name" value="Methyl-accepting chemotaxis protein"/>
    <property type="match status" value="1"/>
</dbReference>
<evidence type="ECO:0000259" key="6">
    <source>
        <dbReference type="PROSITE" id="PS50111"/>
    </source>
</evidence>
<dbReference type="EMBL" id="CXPG01000015">
    <property type="protein sequence ID" value="CTQ32809.1"/>
    <property type="molecule type" value="Genomic_DNA"/>
</dbReference>
<dbReference type="AlphaFoldDB" id="A0A0M6XNZ2"/>
<evidence type="ECO:0000313" key="9">
    <source>
        <dbReference type="Proteomes" id="UP000048908"/>
    </source>
</evidence>
<gene>
    <name evidence="8" type="primary">trg</name>
    <name evidence="8" type="ORF">JAN5088_01581</name>
</gene>
<dbReference type="Pfam" id="PF00672">
    <property type="entry name" value="HAMP"/>
    <property type="match status" value="1"/>
</dbReference>
<dbReference type="PANTHER" id="PTHR43531:SF11">
    <property type="entry name" value="METHYL-ACCEPTING CHEMOTAXIS PROTEIN 3"/>
    <property type="match status" value="1"/>
</dbReference>
<dbReference type="InterPro" id="IPR004089">
    <property type="entry name" value="MCPsignal_dom"/>
</dbReference>
<dbReference type="STRING" id="282197.SAMN04488517_1203"/>
<comment type="similarity">
    <text evidence="2">Belongs to the methyl-accepting chemotaxis (MCP) protein family.</text>
</comment>
<dbReference type="InterPro" id="IPR051310">
    <property type="entry name" value="MCP_chemotaxis"/>
</dbReference>
<evidence type="ECO:0000256" key="4">
    <source>
        <dbReference type="SAM" id="Coils"/>
    </source>
</evidence>
<keyword evidence="3" id="KW-0807">Transducer</keyword>
<feature type="domain" description="HAMP" evidence="7">
    <location>
        <begin position="368"/>
        <end position="420"/>
    </location>
</feature>
<dbReference type="SMART" id="SM00283">
    <property type="entry name" value="MA"/>
    <property type="match status" value="1"/>
</dbReference>
<keyword evidence="9" id="KW-1185">Reference proteome</keyword>
<feature type="transmembrane region" description="Helical" evidence="5">
    <location>
        <begin position="199"/>
        <end position="222"/>
    </location>
</feature>
<protein>
    <submittedName>
        <fullName evidence="8">Ribose and galactose chemoreceptor protein</fullName>
    </submittedName>
</protein>
<dbReference type="Pfam" id="PF00015">
    <property type="entry name" value="MCPsignal"/>
    <property type="match status" value="1"/>
</dbReference>
<keyword evidence="5" id="KW-1133">Transmembrane helix</keyword>
<dbReference type="GO" id="GO:0004888">
    <property type="term" value="F:transmembrane signaling receptor activity"/>
    <property type="evidence" value="ECO:0007669"/>
    <property type="project" value="InterPro"/>
</dbReference>
<dbReference type="GO" id="GO:0007165">
    <property type="term" value="P:signal transduction"/>
    <property type="evidence" value="ECO:0007669"/>
    <property type="project" value="UniProtKB-KW"/>
</dbReference>
<dbReference type="OrthoDB" id="8482111at2"/>
<sequence>MPSSSDRETGHAVERTPLSDPLDEKAADRWFDFLTVRLTITCIVILTISLLLFSVFSYTLISRALWNGHEFAARGAIGHLIDRLDGNVRAGSAAGAQAVARSLFEREGSDVMAVRIMDQAGDVILHEIKADRADPFVDLATRSGEIPSDGIGILDRLSDQAVSIVRAPMTLSTARDGPHDGILEVVFDIEPIESELSAAVLLLLAYSAAAGCVIGPLSFFILQWSVARPLSRTIDAMQDIASDRIEVDLPTGGAAEIRRMNRVLAIFRANVLDRIAYAERSALAEARNAELQAEQHETRQSERMADEARERAARVSAERELAEERVLHDDLREVLTAAAAGDFHVRMATDGVPTSQLPLRGMLNDLIRRVQEGIGDVIEVLVALESGQLWARMDGSRSGAFEQLKTSTNAMAQGLETALNDLSQHATEILDDSSDLSASAEDLSKRTERTAGSLAETTNALEQIVGSIAETARLTAGVRSFAENAREEASRSDLVVRNAVQSMKEIQGVSAEISRTLGVINDIAFQTNLLALNAGVEAARAGESGRGFAVVASEVRALAQRASEAAHQIGGLIATNSEQIERGVQRVGRTSETLATLGNSIGRIGDQVAEIAHAAEAQSTAAAEINRAMMEIDGATQQNTAMFEEITTANLSLKGAASQMLRLIDRFERTPGTDDLTGSHDRLRALGR</sequence>
<dbReference type="GO" id="GO:0016020">
    <property type="term" value="C:membrane"/>
    <property type="evidence" value="ECO:0007669"/>
    <property type="project" value="InterPro"/>
</dbReference>
<feature type="domain" description="HAMP" evidence="7">
    <location>
        <begin position="224"/>
        <end position="276"/>
    </location>
</feature>
<proteinExistence type="inferred from homology"/>